<accession>A0A382Y739</accession>
<feature type="transmembrane region" description="Helical" evidence="1">
    <location>
        <begin position="100"/>
        <end position="120"/>
    </location>
</feature>
<feature type="transmembrane region" description="Helical" evidence="1">
    <location>
        <begin position="126"/>
        <end position="151"/>
    </location>
</feature>
<name>A0A382Y739_9ZZZZ</name>
<sequence>VLFSIIFSKDTNKFNLKSGERISGTISGETDSTYTLDTAFGTITLNKANIQTDEELIYLKSEDHKTENNQYVSVGFLDHKTGNSLVGYARTLKKVDKHELFVGVGTLVAMNTLSAGWKYYLLDSPIHLYSVVSIQGIAGMGGGFISPFLSVGAEKSITDKLYINLGLNTVIRVYKNRPNELVPFPNVNLNWRF</sequence>
<reference evidence="2" key="1">
    <citation type="submission" date="2018-05" db="EMBL/GenBank/DDBJ databases">
        <authorList>
            <person name="Lanie J.A."/>
            <person name="Ng W.-L."/>
            <person name="Kazmierczak K.M."/>
            <person name="Andrzejewski T.M."/>
            <person name="Davidsen T.M."/>
            <person name="Wayne K.J."/>
            <person name="Tettelin H."/>
            <person name="Glass J.I."/>
            <person name="Rusch D."/>
            <person name="Podicherti R."/>
            <person name="Tsui H.-C.T."/>
            <person name="Winkler M.E."/>
        </authorList>
    </citation>
    <scope>NUCLEOTIDE SEQUENCE</scope>
</reference>
<protein>
    <submittedName>
        <fullName evidence="2">Uncharacterized protein</fullName>
    </submittedName>
</protein>
<feature type="non-terminal residue" evidence="2">
    <location>
        <position position="1"/>
    </location>
</feature>
<dbReference type="EMBL" id="UINC01173508">
    <property type="protein sequence ID" value="SVD79142.1"/>
    <property type="molecule type" value="Genomic_DNA"/>
</dbReference>
<organism evidence="2">
    <name type="scientific">marine metagenome</name>
    <dbReference type="NCBI Taxonomy" id="408172"/>
    <lineage>
        <taxon>unclassified sequences</taxon>
        <taxon>metagenomes</taxon>
        <taxon>ecological metagenomes</taxon>
    </lineage>
</organism>
<keyword evidence="1" id="KW-0472">Membrane</keyword>
<evidence type="ECO:0000256" key="1">
    <source>
        <dbReference type="SAM" id="Phobius"/>
    </source>
</evidence>
<keyword evidence="1" id="KW-0812">Transmembrane</keyword>
<keyword evidence="1" id="KW-1133">Transmembrane helix</keyword>
<proteinExistence type="predicted"/>
<evidence type="ECO:0000313" key="2">
    <source>
        <dbReference type="EMBL" id="SVD79142.1"/>
    </source>
</evidence>
<dbReference type="AlphaFoldDB" id="A0A382Y739"/>
<gene>
    <name evidence="2" type="ORF">METZ01_LOCUS431996</name>
</gene>